<evidence type="ECO:0000313" key="1">
    <source>
        <dbReference type="EMBL" id="OZM57397.1"/>
    </source>
</evidence>
<accession>A0A263BVP3</accession>
<sequence length="352" mass="40798">MNQISKNIFKSVDNLYVEKEMESKNEIKNNDYSDEKKKSYFYVSKSKDDFTYFNVVEIYYNGDQMLIDRSVLEHAWSNRNNINYLEDVESYKNALRKQEQKNSLFMTVRAAGYTDSSALGVRFHGNWLRHKSIFSYTLEGYLPNHYSHVSFRMHSKWTYLLSEKLSGGKRVWANVSLTEVIPNNTSTTDRPFFVEDAWFWSEVYSPHASVKSYAPTNTPKEETLTYGWGIDATGGIEGKTGSASVTVGASYSKSLATTQIEYYTNKYTESSYNGTTFHMDFNGNNPYTRNHSEHTSVTFSEASSTRNSVLFYNKMKYMVDGQNWLITNKTLESSWFGTTVTYDPYWSNYQLK</sequence>
<dbReference type="EMBL" id="NPIA01000003">
    <property type="protein sequence ID" value="OZM57397.1"/>
    <property type="molecule type" value="Genomic_DNA"/>
</dbReference>
<name>A0A263BVP3_9BACI</name>
<proteinExistence type="predicted"/>
<reference evidence="1 2" key="2">
    <citation type="submission" date="2017-09" db="EMBL/GenBank/DDBJ databases">
        <title>Bacillus patelloidae sp. nov., isolated from the intestinal tract of a marine limpet.</title>
        <authorList>
            <person name="Liu R."/>
            <person name="Dong C."/>
            <person name="Shao Z."/>
        </authorList>
    </citation>
    <scope>NUCLEOTIDE SEQUENCE [LARGE SCALE GENOMIC DNA]</scope>
    <source>
        <strain evidence="1 2">SA5d-4</strain>
    </source>
</reference>
<dbReference type="AlphaFoldDB" id="A0A263BVP3"/>
<protein>
    <submittedName>
        <fullName evidence="1">Uncharacterized protein</fullName>
    </submittedName>
</protein>
<organism evidence="1 2">
    <name type="scientific">Lottiidibacillus patelloidae</name>
    <dbReference type="NCBI Taxonomy" id="2670334"/>
    <lineage>
        <taxon>Bacteria</taxon>
        <taxon>Bacillati</taxon>
        <taxon>Bacillota</taxon>
        <taxon>Bacilli</taxon>
        <taxon>Bacillales</taxon>
        <taxon>Bacillaceae</taxon>
        <taxon>Lottiidibacillus</taxon>
    </lineage>
</organism>
<comment type="caution">
    <text evidence="1">The sequence shown here is derived from an EMBL/GenBank/DDBJ whole genome shotgun (WGS) entry which is preliminary data.</text>
</comment>
<dbReference type="RefSeq" id="WP_094924022.1">
    <property type="nucleotide sequence ID" value="NZ_NPIA01000003.1"/>
</dbReference>
<dbReference type="Proteomes" id="UP000217083">
    <property type="component" value="Unassembled WGS sequence"/>
</dbReference>
<reference evidence="2" key="1">
    <citation type="submission" date="2017-08" db="EMBL/GenBank/DDBJ databases">
        <authorList>
            <person name="Huang Z."/>
        </authorList>
    </citation>
    <scope>NUCLEOTIDE SEQUENCE [LARGE SCALE GENOMIC DNA]</scope>
    <source>
        <strain evidence="2">SA5d-4</strain>
    </source>
</reference>
<evidence type="ECO:0000313" key="2">
    <source>
        <dbReference type="Proteomes" id="UP000217083"/>
    </source>
</evidence>
<keyword evidence="2" id="KW-1185">Reference proteome</keyword>
<gene>
    <name evidence="1" type="ORF">CIB95_08020</name>
</gene>